<keyword evidence="2" id="KW-1185">Reference proteome</keyword>
<sequence length="93" mass="10564">MIWQDGWARGWIEARQHDIILALELRGISIPAHVRRQIRGCSNTIQLEAWFIRAFTATTPAEVVSGDGRMADVGHLIPRLATDEKYRNGQEPQ</sequence>
<proteinExistence type="predicted"/>
<dbReference type="EMBL" id="CP089982">
    <property type="protein sequence ID" value="WXA91597.1"/>
    <property type="molecule type" value="Genomic_DNA"/>
</dbReference>
<protein>
    <submittedName>
        <fullName evidence="1">Uncharacterized protein</fullName>
    </submittedName>
</protein>
<evidence type="ECO:0000313" key="2">
    <source>
        <dbReference type="Proteomes" id="UP001379533"/>
    </source>
</evidence>
<dbReference type="RefSeq" id="WP_394842217.1">
    <property type="nucleotide sequence ID" value="NZ_CP089982.1"/>
</dbReference>
<organism evidence="1 2">
    <name type="scientific">Pendulispora brunnea</name>
    <dbReference type="NCBI Taxonomy" id="2905690"/>
    <lineage>
        <taxon>Bacteria</taxon>
        <taxon>Pseudomonadati</taxon>
        <taxon>Myxococcota</taxon>
        <taxon>Myxococcia</taxon>
        <taxon>Myxococcales</taxon>
        <taxon>Sorangiineae</taxon>
        <taxon>Pendulisporaceae</taxon>
        <taxon>Pendulispora</taxon>
    </lineage>
</organism>
<accession>A0ABZ2K329</accession>
<dbReference type="Proteomes" id="UP001379533">
    <property type="component" value="Chromosome"/>
</dbReference>
<evidence type="ECO:0000313" key="1">
    <source>
        <dbReference type="EMBL" id="WXA91597.1"/>
    </source>
</evidence>
<name>A0ABZ2K329_9BACT</name>
<reference evidence="1 2" key="1">
    <citation type="submission" date="2021-12" db="EMBL/GenBank/DDBJ databases">
        <title>Discovery of the Pendulisporaceae a myxobacterial family with distinct sporulation behavior and unique specialized metabolism.</title>
        <authorList>
            <person name="Garcia R."/>
            <person name="Popoff A."/>
            <person name="Bader C.D."/>
            <person name="Loehr J."/>
            <person name="Walesch S."/>
            <person name="Walt C."/>
            <person name="Boldt J."/>
            <person name="Bunk B."/>
            <person name="Haeckl F.J.F.P.J."/>
            <person name="Gunesch A.P."/>
            <person name="Birkelbach J."/>
            <person name="Nuebel U."/>
            <person name="Pietschmann T."/>
            <person name="Bach T."/>
            <person name="Mueller R."/>
        </authorList>
    </citation>
    <scope>NUCLEOTIDE SEQUENCE [LARGE SCALE GENOMIC DNA]</scope>
    <source>
        <strain evidence="1 2">MSr12523</strain>
    </source>
</reference>
<gene>
    <name evidence="1" type="ORF">LZC95_34700</name>
</gene>